<evidence type="ECO:0000313" key="2">
    <source>
        <dbReference type="EMBL" id="RYU78103.1"/>
    </source>
</evidence>
<name>A0A4Q5LD04_9BACT</name>
<evidence type="ECO:0000313" key="3">
    <source>
        <dbReference type="Proteomes" id="UP000294155"/>
    </source>
</evidence>
<keyword evidence="3" id="KW-1185">Reference proteome</keyword>
<feature type="chain" id="PRO_5020455959" description="DUF922 domain-containing protein" evidence="1">
    <location>
        <begin position="37"/>
        <end position="387"/>
    </location>
</feature>
<sequence length="387" mass="42841">MRLFLAVSSFAQAVGCGLCRPGRVAGLLLLALLATAAQPAPAPLPPLVLQAPQLRLEPREFYVAALEDARPTPLAVAELWALPTAPAPGPGSLQQVDLQGGSLPALRRFVQQSLARNPALRPVTIRLTECRISEQPVAGAPGQVEGRVTVGMTFEWARNGQRLPLTTYRGAARYLRPARQLTVVEPTLRQALSEALNYLNTWMNQQARHNPVLARGVCLTLDDYTRNTDPDTLFYAPGRPLAVADFLGPTRPGHYAAAVFPSFAFSAQPTMEQGWLHLRVQVKVFVVRHSSWISATSRDAYTLNHEQRHFDLVKLVAERFKQKIQPANLTVEDYNATMQLAYFTSFQEMNRLQEQYDAETSNGSNSAAQQRWDQRISAELRALAPAR</sequence>
<evidence type="ECO:0000256" key="1">
    <source>
        <dbReference type="SAM" id="SignalP"/>
    </source>
</evidence>
<organism evidence="2 3">
    <name type="scientific">Hymenobacter persicinus</name>
    <dbReference type="NCBI Taxonomy" id="2025506"/>
    <lineage>
        <taxon>Bacteria</taxon>
        <taxon>Pseudomonadati</taxon>
        <taxon>Bacteroidota</taxon>
        <taxon>Cytophagia</taxon>
        <taxon>Cytophagales</taxon>
        <taxon>Hymenobacteraceae</taxon>
        <taxon>Hymenobacter</taxon>
    </lineage>
</organism>
<feature type="signal peptide" evidence="1">
    <location>
        <begin position="1"/>
        <end position="36"/>
    </location>
</feature>
<gene>
    <name evidence="2" type="ORF">EWM57_15360</name>
</gene>
<dbReference type="OrthoDB" id="5431540at2"/>
<dbReference type="AlphaFoldDB" id="A0A4Q5LD04"/>
<dbReference type="Proteomes" id="UP000294155">
    <property type="component" value="Unassembled WGS sequence"/>
</dbReference>
<dbReference type="EMBL" id="SEWE01000035">
    <property type="protein sequence ID" value="RYU78103.1"/>
    <property type="molecule type" value="Genomic_DNA"/>
</dbReference>
<accession>A0A4Q5LD04</accession>
<keyword evidence="1" id="KW-0732">Signal</keyword>
<dbReference type="RefSeq" id="WP_129922043.1">
    <property type="nucleotide sequence ID" value="NZ_SEWE01000035.1"/>
</dbReference>
<comment type="caution">
    <text evidence="2">The sequence shown here is derived from an EMBL/GenBank/DDBJ whole genome shotgun (WGS) entry which is preliminary data.</text>
</comment>
<evidence type="ECO:0008006" key="4">
    <source>
        <dbReference type="Google" id="ProtNLM"/>
    </source>
</evidence>
<reference evidence="2 3" key="1">
    <citation type="submission" date="2019-02" db="EMBL/GenBank/DDBJ databases">
        <title>Bacterial novel species isolated from soil.</title>
        <authorList>
            <person name="Jung H.-Y."/>
        </authorList>
    </citation>
    <scope>NUCLEOTIDE SEQUENCE [LARGE SCALE GENOMIC DNA]</scope>
    <source>
        <strain evidence="2 3">1-3-3-3</strain>
    </source>
</reference>
<proteinExistence type="predicted"/>
<protein>
    <recommendedName>
        <fullName evidence="4">DUF922 domain-containing protein</fullName>
    </recommendedName>
</protein>